<dbReference type="STRING" id="158607.A0A2P5I2N4"/>
<dbReference type="EMBL" id="MAVT02000332">
    <property type="protein sequence ID" value="POS76782.1"/>
    <property type="molecule type" value="Genomic_DNA"/>
</dbReference>
<dbReference type="AlphaFoldDB" id="A0A2P5I2N4"/>
<accession>A0A2P5I2N4</accession>
<dbReference type="PANTHER" id="PTHR38123">
    <property type="entry name" value="CELL WALL SERINE-THREONINE-RICH GALACTOMANNOPROTEIN MP1 (AFU_ORTHOLOGUE AFUA_4G03240)"/>
    <property type="match status" value="1"/>
</dbReference>
<dbReference type="OrthoDB" id="2422134at2759"/>
<keyword evidence="4" id="KW-1185">Reference proteome</keyword>
<feature type="compositionally biased region" description="Low complexity" evidence="1">
    <location>
        <begin position="194"/>
        <end position="218"/>
    </location>
</feature>
<reference evidence="3" key="1">
    <citation type="submission" date="2017-09" db="EMBL/GenBank/DDBJ databases">
        <title>Polyketide synthases of a Diaporthe helianthi virulent isolate.</title>
        <authorList>
            <person name="Baroncelli R."/>
        </authorList>
    </citation>
    <scope>NUCLEOTIDE SEQUENCE [LARGE SCALE GENOMIC DNA]</scope>
    <source>
        <strain evidence="3">7/96</strain>
    </source>
</reference>
<proteinExistence type="predicted"/>
<organism evidence="3 4">
    <name type="scientific">Diaporthe helianthi</name>
    <dbReference type="NCBI Taxonomy" id="158607"/>
    <lineage>
        <taxon>Eukaryota</taxon>
        <taxon>Fungi</taxon>
        <taxon>Dikarya</taxon>
        <taxon>Ascomycota</taxon>
        <taxon>Pezizomycotina</taxon>
        <taxon>Sordariomycetes</taxon>
        <taxon>Sordariomycetidae</taxon>
        <taxon>Diaporthales</taxon>
        <taxon>Diaporthaceae</taxon>
        <taxon>Diaporthe</taxon>
    </lineage>
</organism>
<feature type="compositionally biased region" description="Gly residues" evidence="1">
    <location>
        <begin position="184"/>
        <end position="193"/>
    </location>
</feature>
<gene>
    <name evidence="3" type="ORF">DHEL01_v204815</name>
</gene>
<dbReference type="InParanoid" id="A0A2P5I2N4"/>
<dbReference type="Gene3D" id="1.20.1280.140">
    <property type="match status" value="1"/>
</dbReference>
<dbReference type="Proteomes" id="UP000094444">
    <property type="component" value="Unassembled WGS sequence"/>
</dbReference>
<protein>
    <submittedName>
        <fullName evidence="3">Cell wall protein</fullName>
    </submittedName>
</protein>
<name>A0A2P5I2N4_DIAHE</name>
<feature type="signal peptide" evidence="2">
    <location>
        <begin position="1"/>
        <end position="16"/>
    </location>
</feature>
<evidence type="ECO:0000256" key="2">
    <source>
        <dbReference type="SAM" id="SignalP"/>
    </source>
</evidence>
<dbReference type="GO" id="GO:0005576">
    <property type="term" value="C:extracellular region"/>
    <property type="evidence" value="ECO:0007669"/>
    <property type="project" value="TreeGrafter"/>
</dbReference>
<keyword evidence="2" id="KW-0732">Signal</keyword>
<feature type="compositionally biased region" description="Low complexity" evidence="1">
    <location>
        <begin position="228"/>
        <end position="246"/>
    </location>
</feature>
<sequence>MKYALTLAALVAGVYATNLPIVILERDLATIQGVISDVSTKLTALNDAAQSFSGDAGALTQASSDLSSTIQSGTSTVQGTDTLTLTDAVSLQSTVQGLQSNAQTLVDNLASKKSAIEQAGICDTVLKQSQGLSTDSQALIDAVVGKVPQEAQSIAQNLVSGFTATLEQNQANFAQGNCTNASGGGGGGGGGASSGPSSPAAAASSHHSSASPTARPTATGGGGGGKGSNATHTGSGGASPTSSGPVQVGGAAVVNGVPVAGLLGLLAFLF</sequence>
<evidence type="ECO:0000256" key="1">
    <source>
        <dbReference type="SAM" id="MobiDB-lite"/>
    </source>
</evidence>
<evidence type="ECO:0000313" key="4">
    <source>
        <dbReference type="Proteomes" id="UP000094444"/>
    </source>
</evidence>
<dbReference type="InterPro" id="IPR021054">
    <property type="entry name" value="Cell_wall_mannoprotein_1"/>
</dbReference>
<dbReference type="PANTHER" id="PTHR38123:SF6">
    <property type="entry name" value="CELL WALL SERINE-THREONINE-RICH GALACTOMANNOPROTEIN MP1 (AFU_ORTHOLOGUE AFUA_4G03240)"/>
    <property type="match status" value="1"/>
</dbReference>
<feature type="region of interest" description="Disordered" evidence="1">
    <location>
        <begin position="184"/>
        <end position="246"/>
    </location>
</feature>
<feature type="chain" id="PRO_5015162200" evidence="2">
    <location>
        <begin position="17"/>
        <end position="270"/>
    </location>
</feature>
<evidence type="ECO:0000313" key="3">
    <source>
        <dbReference type="EMBL" id="POS76782.1"/>
    </source>
</evidence>
<comment type="caution">
    <text evidence="3">The sequence shown here is derived from an EMBL/GenBank/DDBJ whole genome shotgun (WGS) entry which is preliminary data.</text>
</comment>
<dbReference type="Pfam" id="PF12296">
    <property type="entry name" value="HsbA"/>
    <property type="match status" value="1"/>
</dbReference>